<keyword evidence="4" id="KW-1185">Reference proteome</keyword>
<evidence type="ECO:0000256" key="1">
    <source>
        <dbReference type="SAM" id="MobiDB-lite"/>
    </source>
</evidence>
<accession>A0ABT3GRT9</accession>
<feature type="transmembrane region" description="Helical" evidence="2">
    <location>
        <begin position="61"/>
        <end position="79"/>
    </location>
</feature>
<dbReference type="Proteomes" id="UP001320876">
    <property type="component" value="Unassembled WGS sequence"/>
</dbReference>
<evidence type="ECO:0000256" key="2">
    <source>
        <dbReference type="SAM" id="Phobius"/>
    </source>
</evidence>
<organism evidence="3 4">
    <name type="scientific">Luteolibacter arcticus</name>
    <dbReference type="NCBI Taxonomy" id="1581411"/>
    <lineage>
        <taxon>Bacteria</taxon>
        <taxon>Pseudomonadati</taxon>
        <taxon>Verrucomicrobiota</taxon>
        <taxon>Verrucomicrobiia</taxon>
        <taxon>Verrucomicrobiales</taxon>
        <taxon>Verrucomicrobiaceae</taxon>
        <taxon>Luteolibacter</taxon>
    </lineage>
</organism>
<proteinExistence type="predicted"/>
<dbReference type="EMBL" id="JAPDDT010000023">
    <property type="protein sequence ID" value="MCW1926222.1"/>
    <property type="molecule type" value="Genomic_DNA"/>
</dbReference>
<name>A0ABT3GRT9_9BACT</name>
<keyword evidence="2" id="KW-0812">Transmembrane</keyword>
<dbReference type="RefSeq" id="WP_264490330.1">
    <property type="nucleotide sequence ID" value="NZ_JAPDDT010000023.1"/>
</dbReference>
<feature type="region of interest" description="Disordered" evidence="1">
    <location>
        <begin position="1"/>
        <end position="26"/>
    </location>
</feature>
<feature type="transmembrane region" description="Helical" evidence="2">
    <location>
        <begin position="36"/>
        <end position="55"/>
    </location>
</feature>
<keyword evidence="2" id="KW-1133">Transmembrane helix</keyword>
<reference evidence="3 4" key="1">
    <citation type="submission" date="2022-10" db="EMBL/GenBank/DDBJ databases">
        <title>Luteolibacter arcticus strain CCTCC AB 2014275, whole genome shotgun sequencing project.</title>
        <authorList>
            <person name="Zhao G."/>
            <person name="Shen L."/>
        </authorList>
    </citation>
    <scope>NUCLEOTIDE SEQUENCE [LARGE SCALE GENOMIC DNA]</scope>
    <source>
        <strain evidence="3 4">CCTCC AB 2014275</strain>
    </source>
</reference>
<evidence type="ECO:0000313" key="3">
    <source>
        <dbReference type="EMBL" id="MCW1926222.1"/>
    </source>
</evidence>
<sequence length="117" mass="12810">MPRPSNPFILGPVDDKPDTRQKRPPTWRYRDRDERLYVALMGYCLVSFLLVKLSYGSVSSYLFTAIVVPLLALIALIVFQVSARPRPSPLAFALVFAGILGVAYGVLLIAAEASAAV</sequence>
<feature type="transmembrane region" description="Helical" evidence="2">
    <location>
        <begin position="91"/>
        <end position="111"/>
    </location>
</feature>
<comment type="caution">
    <text evidence="3">The sequence shown here is derived from an EMBL/GenBank/DDBJ whole genome shotgun (WGS) entry which is preliminary data.</text>
</comment>
<protein>
    <submittedName>
        <fullName evidence="3">Uncharacterized protein</fullName>
    </submittedName>
</protein>
<gene>
    <name evidence="3" type="ORF">OKA05_26935</name>
</gene>
<evidence type="ECO:0000313" key="4">
    <source>
        <dbReference type="Proteomes" id="UP001320876"/>
    </source>
</evidence>
<keyword evidence="2" id="KW-0472">Membrane</keyword>